<dbReference type="GO" id="GO:0006281">
    <property type="term" value="P:DNA repair"/>
    <property type="evidence" value="ECO:0007669"/>
    <property type="project" value="UniProtKB-UniRule"/>
</dbReference>
<gene>
    <name evidence="3" type="primary">dinB</name>
    <name evidence="5" type="ORF">DWV06_00915</name>
</gene>
<dbReference type="PANTHER" id="PTHR11076:SF33">
    <property type="entry name" value="DNA POLYMERASE KAPPA"/>
    <property type="match status" value="1"/>
</dbReference>
<dbReference type="CDD" id="cd03586">
    <property type="entry name" value="PolY_Pol_IV_kappa"/>
    <property type="match status" value="1"/>
</dbReference>
<dbReference type="InterPro" id="IPR043502">
    <property type="entry name" value="DNA/RNA_pol_sf"/>
</dbReference>
<keyword evidence="3" id="KW-0460">Magnesium</keyword>
<keyword evidence="3" id="KW-0238">DNA-binding</keyword>
<dbReference type="InterPro" id="IPR017961">
    <property type="entry name" value="DNA_pol_Y-fam_little_finger"/>
</dbReference>
<evidence type="ECO:0000313" key="5">
    <source>
        <dbReference type="EMBL" id="RDU25092.1"/>
    </source>
</evidence>
<sequence>MERTIFHIDVNSAFLSWSAIEKLKSEDSIDLRKIPSIIGGNQANRHGIVLAKSIPAKAYQIETGEPISNAIKKCPNLIIEAPNHQLYKDYSTRLMQLLYTFNPDIEQASIDECYMDFTSLLHQYPSAINAAEIIKDTVFEKLGFTVNIGISTNKLLAKMASDFKKPNLVHTLYPEEIPAKLWPLPVKELYMVGKSTLTTLQKLEIQTIGDLAESNVTLLSSHLKSHGRLIWEYANGIDETPVNTQSAELKGIGNSTTLPKDIETYQEVKPILLNLAEKVGKRLRDRKQSACMISVEIKYNTFISVSHQMQLTVPVNTNQDIYQKSCILFNELWDGIPIRLLGIRTSKLVSESEPTQLNLFEINSNSQKNKNLDKALDEIRTRYGKNSIIRGSQL</sequence>
<dbReference type="GO" id="GO:0003684">
    <property type="term" value="F:damaged DNA binding"/>
    <property type="evidence" value="ECO:0007669"/>
    <property type="project" value="InterPro"/>
</dbReference>
<feature type="domain" description="UmuC" evidence="4">
    <location>
        <begin position="5"/>
        <end position="193"/>
    </location>
</feature>
<dbReference type="InterPro" id="IPR022880">
    <property type="entry name" value="DNApol_IV"/>
</dbReference>
<comment type="subcellular location">
    <subcellularLocation>
        <location evidence="3">Cytoplasm</location>
    </subcellularLocation>
</comment>
<evidence type="ECO:0000313" key="6">
    <source>
        <dbReference type="Proteomes" id="UP000255036"/>
    </source>
</evidence>
<dbReference type="Pfam" id="PF00817">
    <property type="entry name" value="IMS"/>
    <property type="match status" value="1"/>
</dbReference>
<comment type="function">
    <text evidence="3">Poorly processive, error-prone DNA polymerase involved in untargeted mutagenesis. Copies undamaged DNA at stalled replication forks, which arise in vivo from mismatched or misaligned primer ends. These misaligned primers can be extended by PolIV. Exhibits no 3'-5' exonuclease (proofreading) activity. May be involved in translesional synthesis, in conjunction with the beta clamp from PolIII.</text>
</comment>
<dbReference type="GO" id="GO:0042276">
    <property type="term" value="P:error-prone translesion synthesis"/>
    <property type="evidence" value="ECO:0007669"/>
    <property type="project" value="TreeGrafter"/>
</dbReference>
<dbReference type="Pfam" id="PF11798">
    <property type="entry name" value="IMS_HHH"/>
    <property type="match status" value="1"/>
</dbReference>
<keyword evidence="3" id="KW-0963">Cytoplasm</keyword>
<proteinExistence type="inferred from homology"/>
<keyword evidence="3" id="KW-0234">DNA repair</keyword>
<dbReference type="Proteomes" id="UP000255036">
    <property type="component" value="Unassembled WGS sequence"/>
</dbReference>
<keyword evidence="2 3" id="KW-0515">Mutator protein</keyword>
<evidence type="ECO:0000256" key="2">
    <source>
        <dbReference type="ARBA" id="ARBA00022457"/>
    </source>
</evidence>
<keyword evidence="6" id="KW-1185">Reference proteome</keyword>
<dbReference type="InterPro" id="IPR050116">
    <property type="entry name" value="DNA_polymerase-Y"/>
</dbReference>
<dbReference type="Pfam" id="PF11799">
    <property type="entry name" value="IMS_C"/>
    <property type="match status" value="1"/>
</dbReference>
<comment type="caution">
    <text evidence="5">The sequence shown here is derived from an EMBL/GenBank/DDBJ whole genome shotgun (WGS) entry which is preliminary data.</text>
</comment>
<dbReference type="Gene3D" id="3.30.1490.100">
    <property type="entry name" value="DNA polymerase, Y-family, little finger domain"/>
    <property type="match status" value="1"/>
</dbReference>
<dbReference type="InterPro" id="IPR001126">
    <property type="entry name" value="UmuC"/>
</dbReference>
<dbReference type="InterPro" id="IPR024728">
    <property type="entry name" value="PolY_HhH_motif"/>
</dbReference>
<reference evidence="5 6" key="1">
    <citation type="submission" date="2018-07" db="EMBL/GenBank/DDBJ databases">
        <title>Anaerosacharophilus polymeroproducens gen. nov. sp. nov., an anaerobic bacterium isolated from salt field.</title>
        <authorList>
            <person name="Kim W."/>
            <person name="Yang S.-H."/>
            <person name="Oh J."/>
            <person name="Lee J.-H."/>
            <person name="Kwon K.K."/>
        </authorList>
    </citation>
    <scope>NUCLEOTIDE SEQUENCE [LARGE SCALE GENOMIC DNA]</scope>
    <source>
        <strain evidence="5 6">MCWD5</strain>
    </source>
</reference>
<comment type="subunit">
    <text evidence="3">Monomer.</text>
</comment>
<dbReference type="Gene3D" id="3.30.70.270">
    <property type="match status" value="1"/>
</dbReference>
<comment type="catalytic activity">
    <reaction evidence="3">
        <text>DNA(n) + a 2'-deoxyribonucleoside 5'-triphosphate = DNA(n+1) + diphosphate</text>
        <dbReference type="Rhea" id="RHEA:22508"/>
        <dbReference type="Rhea" id="RHEA-COMP:17339"/>
        <dbReference type="Rhea" id="RHEA-COMP:17340"/>
        <dbReference type="ChEBI" id="CHEBI:33019"/>
        <dbReference type="ChEBI" id="CHEBI:61560"/>
        <dbReference type="ChEBI" id="CHEBI:173112"/>
        <dbReference type="EC" id="2.7.7.7"/>
    </reaction>
</comment>
<keyword evidence="3" id="KW-0808">Transferase</keyword>
<dbReference type="SUPFAM" id="SSF56672">
    <property type="entry name" value="DNA/RNA polymerases"/>
    <property type="match status" value="1"/>
</dbReference>
<dbReference type="Gene3D" id="1.10.150.20">
    <property type="entry name" value="5' to 3' exonuclease, C-terminal subdomain"/>
    <property type="match status" value="1"/>
</dbReference>
<comment type="cofactor">
    <cofactor evidence="3">
        <name>Mg(2+)</name>
        <dbReference type="ChEBI" id="CHEBI:18420"/>
    </cofactor>
    <text evidence="3">Binds 2 magnesium ions per subunit.</text>
</comment>
<evidence type="ECO:0000256" key="3">
    <source>
        <dbReference type="HAMAP-Rule" id="MF_01113"/>
    </source>
</evidence>
<keyword evidence="3" id="KW-0239">DNA-directed DNA polymerase</keyword>
<dbReference type="PROSITE" id="PS50173">
    <property type="entry name" value="UMUC"/>
    <property type="match status" value="1"/>
</dbReference>
<dbReference type="GO" id="GO:0009432">
    <property type="term" value="P:SOS response"/>
    <property type="evidence" value="ECO:0007669"/>
    <property type="project" value="TreeGrafter"/>
</dbReference>
<dbReference type="RefSeq" id="WP_115480300.1">
    <property type="nucleotide sequence ID" value="NZ_QRCT01000007.1"/>
</dbReference>
<dbReference type="InterPro" id="IPR036775">
    <property type="entry name" value="DNA_pol_Y-fam_lit_finger_sf"/>
</dbReference>
<dbReference type="HAMAP" id="MF_01113">
    <property type="entry name" value="DNApol_IV"/>
    <property type="match status" value="1"/>
</dbReference>
<organism evidence="5 6">
    <name type="scientific">Anaerosacchariphilus polymeriproducens</name>
    <dbReference type="NCBI Taxonomy" id="1812858"/>
    <lineage>
        <taxon>Bacteria</taxon>
        <taxon>Bacillati</taxon>
        <taxon>Bacillota</taxon>
        <taxon>Clostridia</taxon>
        <taxon>Lachnospirales</taxon>
        <taxon>Lachnospiraceae</taxon>
        <taxon>Anaerosacchariphilus</taxon>
    </lineage>
</organism>
<keyword evidence="3" id="KW-0479">Metal-binding</keyword>
<feature type="binding site" evidence="3">
    <location>
        <position position="9"/>
    </location>
    <ligand>
        <name>Mg(2+)</name>
        <dbReference type="ChEBI" id="CHEBI:18420"/>
    </ligand>
</feature>
<dbReference type="AlphaFoldDB" id="A0A371B019"/>
<keyword evidence="3" id="KW-0548">Nucleotidyltransferase</keyword>
<dbReference type="GO" id="GO:0003887">
    <property type="term" value="F:DNA-directed DNA polymerase activity"/>
    <property type="evidence" value="ECO:0007669"/>
    <property type="project" value="UniProtKB-UniRule"/>
</dbReference>
<protein>
    <recommendedName>
        <fullName evidence="3">DNA polymerase IV</fullName>
        <shortName evidence="3">Pol IV</shortName>
        <ecNumber evidence="3">2.7.7.7</ecNumber>
    </recommendedName>
</protein>
<name>A0A371B019_9FIRM</name>
<feature type="active site" evidence="3">
    <location>
        <position position="112"/>
    </location>
</feature>
<dbReference type="GO" id="GO:0005829">
    <property type="term" value="C:cytosol"/>
    <property type="evidence" value="ECO:0007669"/>
    <property type="project" value="TreeGrafter"/>
</dbReference>
<evidence type="ECO:0000256" key="1">
    <source>
        <dbReference type="ARBA" id="ARBA00010945"/>
    </source>
</evidence>
<dbReference type="SUPFAM" id="SSF100879">
    <property type="entry name" value="Lesion bypass DNA polymerase (Y-family), little finger domain"/>
    <property type="match status" value="1"/>
</dbReference>
<accession>A0A371B019</accession>
<keyword evidence="3" id="KW-0227">DNA damage</keyword>
<dbReference type="Gene3D" id="3.40.1170.60">
    <property type="match status" value="1"/>
</dbReference>
<feature type="site" description="Substrate discrimination" evidence="3">
    <location>
        <position position="14"/>
    </location>
</feature>
<keyword evidence="3" id="KW-0235">DNA replication</keyword>
<feature type="binding site" evidence="3">
    <location>
        <position position="111"/>
    </location>
    <ligand>
        <name>Mg(2+)</name>
        <dbReference type="ChEBI" id="CHEBI:18420"/>
    </ligand>
</feature>
<dbReference type="OrthoDB" id="9808813at2"/>
<dbReference type="GO" id="GO:0006261">
    <property type="term" value="P:DNA-templated DNA replication"/>
    <property type="evidence" value="ECO:0007669"/>
    <property type="project" value="UniProtKB-UniRule"/>
</dbReference>
<comment type="similarity">
    <text evidence="1 3">Belongs to the DNA polymerase type-Y family.</text>
</comment>
<dbReference type="EMBL" id="QRCT01000007">
    <property type="protein sequence ID" value="RDU25092.1"/>
    <property type="molecule type" value="Genomic_DNA"/>
</dbReference>
<dbReference type="EC" id="2.7.7.7" evidence="3"/>
<dbReference type="GO" id="GO:0000287">
    <property type="term" value="F:magnesium ion binding"/>
    <property type="evidence" value="ECO:0007669"/>
    <property type="project" value="UniProtKB-UniRule"/>
</dbReference>
<evidence type="ECO:0000259" key="4">
    <source>
        <dbReference type="PROSITE" id="PS50173"/>
    </source>
</evidence>
<dbReference type="PANTHER" id="PTHR11076">
    <property type="entry name" value="DNA REPAIR POLYMERASE UMUC / TRANSFERASE FAMILY MEMBER"/>
    <property type="match status" value="1"/>
</dbReference>
<dbReference type="InterPro" id="IPR043128">
    <property type="entry name" value="Rev_trsase/Diguanyl_cyclase"/>
</dbReference>